<evidence type="ECO:0000313" key="2">
    <source>
        <dbReference type="Proteomes" id="UP000239731"/>
    </source>
</evidence>
<protein>
    <submittedName>
        <fullName evidence="1">Uncharacterized protein</fullName>
    </submittedName>
</protein>
<comment type="caution">
    <text evidence="1">The sequence shown here is derived from an EMBL/GenBank/DDBJ whole genome shotgun (WGS) entry which is preliminary data.</text>
</comment>
<gene>
    <name evidence="1" type="ORF">C7A10_07625</name>
</gene>
<dbReference type="Proteomes" id="UP000239731">
    <property type="component" value="Unassembled WGS sequence"/>
</dbReference>
<organism evidence="1 2">
    <name type="scientific">Pseudomonas fluorescens</name>
    <dbReference type="NCBI Taxonomy" id="294"/>
    <lineage>
        <taxon>Bacteria</taxon>
        <taxon>Pseudomonadati</taxon>
        <taxon>Pseudomonadota</taxon>
        <taxon>Gammaproteobacteria</taxon>
        <taxon>Pseudomonadales</taxon>
        <taxon>Pseudomonadaceae</taxon>
        <taxon>Pseudomonas</taxon>
    </lineage>
</organism>
<reference evidence="1 2" key="1">
    <citation type="submission" date="2018-03" db="EMBL/GenBank/DDBJ databases">
        <title>Blue discolouration in mozzarella cheese caused by Pseudomonas fluorescens.</title>
        <authorList>
            <person name="Chiesa F."/>
            <person name="Dalmasso A."/>
            <person name="Lomonaco S."/>
        </authorList>
    </citation>
    <scope>NUCLEOTIDE SEQUENCE [LARGE SCALE GENOMIC DNA]</scope>
    <source>
        <strain evidence="1 2">11293</strain>
    </source>
</reference>
<name>A0A2T0IEQ1_PSEFL</name>
<dbReference type="AlphaFoldDB" id="A0A2T0IEQ1"/>
<sequence>MKSLTIRGALRFFASELAPTGGAPIGLAATLRNARVSIRLLFRKCLVFLAVTYVLNRRSYYLSF</sequence>
<accession>A0A2T0IEQ1</accession>
<evidence type="ECO:0000313" key="1">
    <source>
        <dbReference type="EMBL" id="PRW93801.1"/>
    </source>
</evidence>
<proteinExistence type="predicted"/>
<dbReference type="EMBL" id="PVUH01000004">
    <property type="protein sequence ID" value="PRW93801.1"/>
    <property type="molecule type" value="Genomic_DNA"/>
</dbReference>